<proteinExistence type="predicted"/>
<evidence type="ECO:0000313" key="3">
    <source>
        <dbReference type="EMBL" id="EAL64667.1"/>
    </source>
</evidence>
<dbReference type="VEuPathDB" id="AmoebaDB:DDB_G0285659"/>
<dbReference type="dictyBase" id="DDB_G0285659"/>
<dbReference type="Proteomes" id="UP000002195">
    <property type="component" value="Unassembled WGS sequence"/>
</dbReference>
<dbReference type="InParanoid" id="Q54MU2"/>
<dbReference type="KEGG" id="ddi:DDB_G0285659"/>
<evidence type="ECO:0000256" key="1">
    <source>
        <dbReference type="SAM" id="Phobius"/>
    </source>
</evidence>
<sequence>MKFIIILIFIYFINNINGSVIRLLTFNNDQCGGEPYNIITKNICSSKGCFKISPDKKIIYGMSLTSNERIVSGNNIGECIKFDNSSSLIEYQETNNLYSFEGYFDSLKGEYCGFNSSSSQDSNYFYFKKSCNLENGIITLSNCKSCLSGDKNCKIIQTIQTKTQTTCTSIISSKKYTYHNIFDNNSNILNNNFNFLTFLLLLVIISLII</sequence>
<name>Q54MU2_DICDI</name>
<dbReference type="RefSeq" id="XP_638201.1">
    <property type="nucleotide sequence ID" value="XM_633109.1"/>
</dbReference>
<feature type="transmembrane region" description="Helical" evidence="1">
    <location>
        <begin position="192"/>
        <end position="208"/>
    </location>
</feature>
<dbReference type="HOGENOM" id="CLU_1317541_0_0_1"/>
<dbReference type="STRING" id="44689.Q54MU2"/>
<keyword evidence="2" id="KW-0732">Signal</keyword>
<keyword evidence="1" id="KW-1133">Transmembrane helix</keyword>
<dbReference type="EMBL" id="AAFI02000079">
    <property type="protein sequence ID" value="EAL64667.1"/>
    <property type="molecule type" value="Genomic_DNA"/>
</dbReference>
<evidence type="ECO:0000256" key="2">
    <source>
        <dbReference type="SAM" id="SignalP"/>
    </source>
</evidence>
<comment type="caution">
    <text evidence="3">The sequence shown here is derived from an EMBL/GenBank/DDBJ whole genome shotgun (WGS) entry which is preliminary data.</text>
</comment>
<dbReference type="GeneID" id="8625247"/>
<feature type="chain" id="PRO_5004250147" evidence="2">
    <location>
        <begin position="19"/>
        <end position="209"/>
    </location>
</feature>
<dbReference type="PaxDb" id="44689-DDB0186643"/>
<keyword evidence="4" id="KW-1185">Reference proteome</keyword>
<evidence type="ECO:0000313" key="4">
    <source>
        <dbReference type="Proteomes" id="UP000002195"/>
    </source>
</evidence>
<keyword evidence="1" id="KW-0472">Membrane</keyword>
<feature type="signal peptide" evidence="2">
    <location>
        <begin position="1"/>
        <end position="18"/>
    </location>
</feature>
<keyword evidence="1" id="KW-0812">Transmembrane</keyword>
<accession>Q54MU2</accession>
<organism evidence="3 4">
    <name type="scientific">Dictyostelium discoideum</name>
    <name type="common">Social amoeba</name>
    <dbReference type="NCBI Taxonomy" id="44689"/>
    <lineage>
        <taxon>Eukaryota</taxon>
        <taxon>Amoebozoa</taxon>
        <taxon>Evosea</taxon>
        <taxon>Eumycetozoa</taxon>
        <taxon>Dictyostelia</taxon>
        <taxon>Dictyosteliales</taxon>
        <taxon>Dictyosteliaceae</taxon>
        <taxon>Dictyostelium</taxon>
    </lineage>
</organism>
<reference evidence="3 4" key="1">
    <citation type="journal article" date="2005" name="Nature">
        <title>The genome of the social amoeba Dictyostelium discoideum.</title>
        <authorList>
            <consortium name="The Dictyostelium discoideum Sequencing Consortium"/>
            <person name="Eichinger L."/>
            <person name="Pachebat J.A."/>
            <person name="Glockner G."/>
            <person name="Rajandream M.A."/>
            <person name="Sucgang R."/>
            <person name="Berriman M."/>
            <person name="Song J."/>
            <person name="Olsen R."/>
            <person name="Szafranski K."/>
            <person name="Xu Q."/>
            <person name="Tunggal B."/>
            <person name="Kummerfeld S."/>
            <person name="Madera M."/>
            <person name="Konfortov B.A."/>
            <person name="Rivero F."/>
            <person name="Bankier A.T."/>
            <person name="Lehmann R."/>
            <person name="Hamlin N."/>
            <person name="Davies R."/>
            <person name="Gaudet P."/>
            <person name="Fey P."/>
            <person name="Pilcher K."/>
            <person name="Chen G."/>
            <person name="Saunders D."/>
            <person name="Sodergren E."/>
            <person name="Davis P."/>
            <person name="Kerhornou A."/>
            <person name="Nie X."/>
            <person name="Hall N."/>
            <person name="Anjard C."/>
            <person name="Hemphill L."/>
            <person name="Bason N."/>
            <person name="Farbrother P."/>
            <person name="Desany B."/>
            <person name="Just E."/>
            <person name="Morio T."/>
            <person name="Rost R."/>
            <person name="Churcher C."/>
            <person name="Cooper J."/>
            <person name="Haydock S."/>
            <person name="van Driessche N."/>
            <person name="Cronin A."/>
            <person name="Goodhead I."/>
            <person name="Muzny D."/>
            <person name="Mourier T."/>
            <person name="Pain A."/>
            <person name="Lu M."/>
            <person name="Harper D."/>
            <person name="Lindsay R."/>
            <person name="Hauser H."/>
            <person name="James K."/>
            <person name="Quiles M."/>
            <person name="Madan Babu M."/>
            <person name="Saito T."/>
            <person name="Buchrieser C."/>
            <person name="Wardroper A."/>
            <person name="Felder M."/>
            <person name="Thangavelu M."/>
            <person name="Johnson D."/>
            <person name="Knights A."/>
            <person name="Loulseged H."/>
            <person name="Mungall K."/>
            <person name="Oliver K."/>
            <person name="Price C."/>
            <person name="Quail M.A."/>
            <person name="Urushihara H."/>
            <person name="Hernandez J."/>
            <person name="Rabbinowitsch E."/>
            <person name="Steffen D."/>
            <person name="Sanders M."/>
            <person name="Ma J."/>
            <person name="Kohara Y."/>
            <person name="Sharp S."/>
            <person name="Simmonds M."/>
            <person name="Spiegler S."/>
            <person name="Tivey A."/>
            <person name="Sugano S."/>
            <person name="White B."/>
            <person name="Walker D."/>
            <person name="Woodward J."/>
            <person name="Winckler T."/>
            <person name="Tanaka Y."/>
            <person name="Shaulsky G."/>
            <person name="Schleicher M."/>
            <person name="Weinstock G."/>
            <person name="Rosenthal A."/>
            <person name="Cox E.C."/>
            <person name="Chisholm R.L."/>
            <person name="Gibbs R."/>
            <person name="Loomis W.F."/>
            <person name="Platzer M."/>
            <person name="Kay R.R."/>
            <person name="Williams J."/>
            <person name="Dear P.H."/>
            <person name="Noegel A.A."/>
            <person name="Barrell B."/>
            <person name="Kuspa A."/>
        </authorList>
    </citation>
    <scope>NUCLEOTIDE SEQUENCE [LARGE SCALE GENOMIC DNA]</scope>
    <source>
        <strain evidence="3 4">AX4</strain>
    </source>
</reference>
<dbReference type="AlphaFoldDB" id="Q54MU2"/>
<gene>
    <name evidence="3" type="ORF">DDB_G0285659</name>
</gene>
<protein>
    <submittedName>
        <fullName evidence="3">Uncharacterized protein</fullName>
    </submittedName>
</protein>